<feature type="region of interest" description="Disordered" evidence="1">
    <location>
        <begin position="17"/>
        <end position="64"/>
    </location>
</feature>
<feature type="compositionally biased region" description="Low complexity" evidence="1">
    <location>
        <begin position="17"/>
        <end position="28"/>
    </location>
</feature>
<protein>
    <recommendedName>
        <fullName evidence="4">Peptidase M4 family protein</fullName>
    </recommendedName>
</protein>
<dbReference type="Proteomes" id="UP000614047">
    <property type="component" value="Unassembled WGS sequence"/>
</dbReference>
<reference evidence="2" key="1">
    <citation type="submission" date="2020-11" db="EMBL/GenBank/DDBJ databases">
        <title>Sequencing the genomes of 1000 actinobacteria strains.</title>
        <authorList>
            <person name="Klenk H.-P."/>
        </authorList>
    </citation>
    <scope>NUCLEOTIDE SEQUENCE</scope>
    <source>
        <strain evidence="2">DSM 43175</strain>
    </source>
</reference>
<dbReference type="EMBL" id="JADOUA010000001">
    <property type="protein sequence ID" value="MBG6088040.1"/>
    <property type="molecule type" value="Genomic_DNA"/>
</dbReference>
<dbReference type="RefSeq" id="WP_197010821.1">
    <property type="nucleotide sequence ID" value="NZ_BAABES010000008.1"/>
</dbReference>
<comment type="caution">
    <text evidence="2">The sequence shown here is derived from an EMBL/GenBank/DDBJ whole genome shotgun (WGS) entry which is preliminary data.</text>
</comment>
<name>A0A931GI74_9ACTN</name>
<keyword evidence="3" id="KW-1185">Reference proteome</keyword>
<accession>A0A931GI74</accession>
<evidence type="ECO:0000256" key="1">
    <source>
        <dbReference type="SAM" id="MobiDB-lite"/>
    </source>
</evidence>
<evidence type="ECO:0000313" key="2">
    <source>
        <dbReference type="EMBL" id="MBG6088040.1"/>
    </source>
</evidence>
<dbReference type="AlphaFoldDB" id="A0A931GI74"/>
<evidence type="ECO:0000313" key="3">
    <source>
        <dbReference type="Proteomes" id="UP000614047"/>
    </source>
</evidence>
<organism evidence="2 3">
    <name type="scientific">Actinomadura viridis</name>
    <dbReference type="NCBI Taxonomy" id="58110"/>
    <lineage>
        <taxon>Bacteria</taxon>
        <taxon>Bacillati</taxon>
        <taxon>Actinomycetota</taxon>
        <taxon>Actinomycetes</taxon>
        <taxon>Streptosporangiales</taxon>
        <taxon>Thermomonosporaceae</taxon>
        <taxon>Actinomadura</taxon>
    </lineage>
</organism>
<gene>
    <name evidence="2" type="ORF">IW256_002153</name>
</gene>
<sequence length="64" mass="6743">MRCTIVPPHILERVADAADAPARRASPPEGRVPGRTIGSALERERPPCGTVRQATDVKGVGVSL</sequence>
<evidence type="ECO:0008006" key="4">
    <source>
        <dbReference type="Google" id="ProtNLM"/>
    </source>
</evidence>
<proteinExistence type="predicted"/>